<feature type="compositionally biased region" description="Polar residues" evidence="1">
    <location>
        <begin position="221"/>
        <end position="233"/>
    </location>
</feature>
<dbReference type="GeneID" id="39990846"/>
<gene>
    <name evidence="3" type="ORF">TM35_000641250</name>
</gene>
<comment type="caution">
    <text evidence="3">The sequence shown here is derived from an EMBL/GenBank/DDBJ whole genome shotgun (WGS) entry which is preliminary data.</text>
</comment>
<evidence type="ECO:0000313" key="4">
    <source>
        <dbReference type="Proteomes" id="UP000192257"/>
    </source>
</evidence>
<feature type="compositionally biased region" description="Basic and acidic residues" evidence="1">
    <location>
        <begin position="145"/>
        <end position="155"/>
    </location>
</feature>
<keyword evidence="4" id="KW-1185">Reference proteome</keyword>
<accession>A0A1X0NGL7</accession>
<reference evidence="3 4" key="1">
    <citation type="submission" date="2017-03" db="EMBL/GenBank/DDBJ databases">
        <title>An alternative strategy for trypanosome survival in the mammalian bloodstream revealed through genome and transcriptome analysis of the ubiquitous bovine parasite Trypanosoma (Megatrypanum) theileri.</title>
        <authorList>
            <person name="Kelly S."/>
            <person name="Ivens A."/>
            <person name="Mott A."/>
            <person name="O'Neill E."/>
            <person name="Emms D."/>
            <person name="Macleod O."/>
            <person name="Voorheis P."/>
            <person name="Matthews J."/>
            <person name="Matthews K."/>
            <person name="Carrington M."/>
        </authorList>
    </citation>
    <scope>NUCLEOTIDE SEQUENCE [LARGE SCALE GENOMIC DNA]</scope>
    <source>
        <strain evidence="3">Edinburgh</strain>
    </source>
</reference>
<dbReference type="Proteomes" id="UP000192257">
    <property type="component" value="Unassembled WGS sequence"/>
</dbReference>
<feature type="chain" id="PRO_5012891110" description="Mucin TcMUCII" evidence="2">
    <location>
        <begin position="22"/>
        <end position="295"/>
    </location>
</feature>
<name>A0A1X0NGL7_9TRYP</name>
<keyword evidence="2" id="KW-0732">Signal</keyword>
<dbReference type="VEuPathDB" id="TriTrypDB:TM35_000641250"/>
<dbReference type="RefSeq" id="XP_028877659.1">
    <property type="nucleotide sequence ID" value="XM_029031066.1"/>
</dbReference>
<evidence type="ECO:0000256" key="2">
    <source>
        <dbReference type="SAM" id="SignalP"/>
    </source>
</evidence>
<dbReference type="AlphaFoldDB" id="A0A1X0NGL7"/>
<organism evidence="3 4">
    <name type="scientific">Trypanosoma theileri</name>
    <dbReference type="NCBI Taxonomy" id="67003"/>
    <lineage>
        <taxon>Eukaryota</taxon>
        <taxon>Discoba</taxon>
        <taxon>Euglenozoa</taxon>
        <taxon>Kinetoplastea</taxon>
        <taxon>Metakinetoplastina</taxon>
        <taxon>Trypanosomatida</taxon>
        <taxon>Trypanosomatidae</taxon>
        <taxon>Trypanosoma</taxon>
    </lineage>
</organism>
<feature type="compositionally biased region" description="Low complexity" evidence="1">
    <location>
        <begin position="158"/>
        <end position="208"/>
    </location>
</feature>
<protein>
    <recommendedName>
        <fullName evidence="5">Mucin TcMUCII</fullName>
    </recommendedName>
</protein>
<evidence type="ECO:0000313" key="3">
    <source>
        <dbReference type="EMBL" id="ORC83593.1"/>
    </source>
</evidence>
<feature type="compositionally biased region" description="Basic and acidic residues" evidence="1">
    <location>
        <begin position="87"/>
        <end position="106"/>
    </location>
</feature>
<sequence>MMMMMGRVMCVLAVVLCCACGYTMTASAAAGSSSAFVYTSKSDYSLDWKDFLISTSNTKKCETDKLATVDGISCSLRKQPGESSSAPKEHEDTRRGASGEEARSEEVSSLQTHVQANGQSSHQHSDISRLSPATSSIPVGSDAQDDGHANVEEQNRVTPTVTSTQSQTTESTSESSTTSTASTNESAGTSATAANTADTSTPATSNATQQSPANGDASAAPDSQETTSTTLPISENTTTEAPTPTPSPVPNADINTNITSTMQNKANADSSVSPLWMRTAAPLLIVVVLFSATVY</sequence>
<feature type="compositionally biased region" description="Polar residues" evidence="1">
    <location>
        <begin position="107"/>
        <end position="122"/>
    </location>
</feature>
<feature type="region of interest" description="Disordered" evidence="1">
    <location>
        <begin position="76"/>
        <end position="256"/>
    </location>
</feature>
<dbReference type="EMBL" id="NBCO01000064">
    <property type="protein sequence ID" value="ORC83593.1"/>
    <property type="molecule type" value="Genomic_DNA"/>
</dbReference>
<feature type="signal peptide" evidence="2">
    <location>
        <begin position="1"/>
        <end position="21"/>
    </location>
</feature>
<evidence type="ECO:0000256" key="1">
    <source>
        <dbReference type="SAM" id="MobiDB-lite"/>
    </source>
</evidence>
<proteinExistence type="predicted"/>
<evidence type="ECO:0008006" key="5">
    <source>
        <dbReference type="Google" id="ProtNLM"/>
    </source>
</evidence>